<organism evidence="1 2">
    <name type="scientific">Ancylobacter crimeensis</name>
    <dbReference type="NCBI Taxonomy" id="2579147"/>
    <lineage>
        <taxon>Bacteria</taxon>
        <taxon>Pseudomonadati</taxon>
        <taxon>Pseudomonadota</taxon>
        <taxon>Alphaproteobacteria</taxon>
        <taxon>Hyphomicrobiales</taxon>
        <taxon>Xanthobacteraceae</taxon>
        <taxon>Ancylobacter</taxon>
    </lineage>
</organism>
<accession>A0ABT0DBF6</accession>
<evidence type="ECO:0000313" key="1">
    <source>
        <dbReference type="EMBL" id="MCK0197296.1"/>
    </source>
</evidence>
<proteinExistence type="predicted"/>
<dbReference type="EMBL" id="JALKCH010000006">
    <property type="protein sequence ID" value="MCK0197296.1"/>
    <property type="molecule type" value="Genomic_DNA"/>
</dbReference>
<evidence type="ECO:0000313" key="2">
    <source>
        <dbReference type="Proteomes" id="UP001203284"/>
    </source>
</evidence>
<name>A0ABT0DBF6_9HYPH</name>
<protein>
    <submittedName>
        <fullName evidence="1">Uncharacterized protein</fullName>
    </submittedName>
</protein>
<sequence length="69" mass="7737">MNPFDLPTEIVDPAVHRRTVTHLAERGIAVEDFERRRHASFRKGVTDRLAAHDERITAMNRDAGVATAA</sequence>
<reference evidence="1 2" key="1">
    <citation type="submission" date="2022-04" db="EMBL/GenBank/DDBJ databases">
        <authorList>
            <person name="Grouzdev D.S."/>
            <person name="Pantiukh K.S."/>
            <person name="Krutkina M.S."/>
        </authorList>
    </citation>
    <scope>NUCLEOTIDE SEQUENCE [LARGE SCALE GENOMIC DNA]</scope>
    <source>
        <strain evidence="1 2">6x-1</strain>
    </source>
</reference>
<gene>
    <name evidence="1" type="ORF">MWN34_10270</name>
</gene>
<dbReference type="Proteomes" id="UP001203284">
    <property type="component" value="Unassembled WGS sequence"/>
</dbReference>
<dbReference type="RefSeq" id="WP_247028982.1">
    <property type="nucleotide sequence ID" value="NZ_JALKCH010000006.1"/>
</dbReference>
<keyword evidence="2" id="KW-1185">Reference proteome</keyword>
<comment type="caution">
    <text evidence="1">The sequence shown here is derived from an EMBL/GenBank/DDBJ whole genome shotgun (WGS) entry which is preliminary data.</text>
</comment>